<dbReference type="PANTHER" id="PTHR43222:SF12">
    <property type="entry name" value="NUDIX HYDROLASE"/>
    <property type="match status" value="1"/>
</dbReference>
<comment type="caution">
    <text evidence="2">The sequence shown here is derived from an EMBL/GenBank/DDBJ whole genome shotgun (WGS) entry which is preliminary data.</text>
</comment>
<proteinExistence type="predicted"/>
<protein>
    <recommendedName>
        <fullName evidence="1">Nudix hydrolase domain-containing protein</fullName>
    </recommendedName>
</protein>
<dbReference type="InterPro" id="IPR015797">
    <property type="entry name" value="NUDIX_hydrolase-like_dom_sf"/>
</dbReference>
<keyword evidence="3" id="KW-1185">Reference proteome</keyword>
<evidence type="ECO:0000259" key="1">
    <source>
        <dbReference type="PROSITE" id="PS51462"/>
    </source>
</evidence>
<dbReference type="Pfam" id="PF00293">
    <property type="entry name" value="NUDIX"/>
    <property type="match status" value="1"/>
</dbReference>
<accession>A0ABP9X164</accession>
<dbReference type="InterPro" id="IPR000086">
    <property type="entry name" value="NUDIX_hydrolase_dom"/>
</dbReference>
<dbReference type="SUPFAM" id="SSF55811">
    <property type="entry name" value="Nudix"/>
    <property type="match status" value="1"/>
</dbReference>
<reference evidence="2 3" key="1">
    <citation type="submission" date="2024-02" db="EMBL/GenBank/DDBJ databases">
        <title>Herpetosiphon gulosus NBRC 112829.</title>
        <authorList>
            <person name="Ichikawa N."/>
            <person name="Katano-Makiyama Y."/>
            <person name="Hidaka K."/>
        </authorList>
    </citation>
    <scope>NUCLEOTIDE SEQUENCE [LARGE SCALE GENOMIC DNA]</scope>
    <source>
        <strain evidence="2 3">NBRC 112829</strain>
    </source>
</reference>
<dbReference type="RefSeq" id="WP_345722174.1">
    <property type="nucleotide sequence ID" value="NZ_BAABRU010000007.1"/>
</dbReference>
<name>A0ABP9X164_9CHLR</name>
<dbReference type="PANTHER" id="PTHR43222">
    <property type="entry name" value="NUDIX HYDROLASE 23"/>
    <property type="match status" value="1"/>
</dbReference>
<evidence type="ECO:0000313" key="3">
    <source>
        <dbReference type="Proteomes" id="UP001428290"/>
    </source>
</evidence>
<organism evidence="2 3">
    <name type="scientific">Herpetosiphon gulosus</name>
    <dbReference type="NCBI Taxonomy" id="1973496"/>
    <lineage>
        <taxon>Bacteria</taxon>
        <taxon>Bacillati</taxon>
        <taxon>Chloroflexota</taxon>
        <taxon>Chloroflexia</taxon>
        <taxon>Herpetosiphonales</taxon>
        <taxon>Herpetosiphonaceae</taxon>
        <taxon>Herpetosiphon</taxon>
    </lineage>
</organism>
<evidence type="ECO:0000313" key="2">
    <source>
        <dbReference type="EMBL" id="GAA5528561.1"/>
    </source>
</evidence>
<gene>
    <name evidence="2" type="ORF">Hgul01_02363</name>
</gene>
<dbReference type="PROSITE" id="PS51462">
    <property type="entry name" value="NUDIX"/>
    <property type="match status" value="1"/>
</dbReference>
<dbReference type="Proteomes" id="UP001428290">
    <property type="component" value="Unassembled WGS sequence"/>
</dbReference>
<sequence length="164" mass="18344">MPAFQHCHWCGAAFGAAQGFPRVCSTCGNSTYRNPIPVSVILLPVERGLLTVRRAIEPRKGQLALPGGFVNFDESWQAAGVREVFEETNIQLDQHSIRDWWTRSTPDGMILIFGLAEPISRSNIPTDFDRSETEALVVIDAQQVLAFPLHNEAMQAYFERLQAD</sequence>
<feature type="domain" description="Nudix hydrolase" evidence="1">
    <location>
        <begin position="33"/>
        <end position="162"/>
    </location>
</feature>
<dbReference type="Gene3D" id="3.90.79.10">
    <property type="entry name" value="Nucleoside Triphosphate Pyrophosphohydrolase"/>
    <property type="match status" value="1"/>
</dbReference>
<dbReference type="EMBL" id="BAABRU010000007">
    <property type="protein sequence ID" value="GAA5528561.1"/>
    <property type="molecule type" value="Genomic_DNA"/>
</dbReference>